<comment type="similarity">
    <text evidence="2">Belongs to the complex I LYR family. MZM1 subfamily.</text>
</comment>
<evidence type="ECO:0000256" key="2">
    <source>
        <dbReference type="ARBA" id="ARBA00009949"/>
    </source>
</evidence>
<evidence type="ECO:0000256" key="5">
    <source>
        <dbReference type="ARBA" id="ARBA00022946"/>
    </source>
</evidence>
<evidence type="ECO:0000256" key="1">
    <source>
        <dbReference type="ARBA" id="ARBA00004305"/>
    </source>
</evidence>
<dbReference type="AlphaFoldDB" id="A0A2B7XT44"/>
<comment type="caution">
    <text evidence="9">The sequence shown here is derived from an EMBL/GenBank/DDBJ whole genome shotgun (WGS) entry which is preliminary data.</text>
</comment>
<comment type="subcellular location">
    <subcellularLocation>
        <location evidence="1">Mitochondrion matrix</location>
    </subcellularLocation>
</comment>
<dbReference type="Proteomes" id="UP000224634">
    <property type="component" value="Unassembled WGS sequence"/>
</dbReference>
<sequence length="137" mass="15319">MATPAVSAIGAYRNLLRATRIAFQGDYRILYAARAEARKQFDANRREGIDTPMKIQHALETAQILKTNLVQGQRVESVDENGQTKEKYGRVGEVGEGSVVYVYRTRESFATVVVGRFQGSFQSYGYMSTLSAEITNR</sequence>
<name>A0A2B7XT44_POLH7</name>
<dbReference type="CDD" id="cd20267">
    <property type="entry name" value="Complex1_LYR_LYRM7"/>
    <property type="match status" value="1"/>
</dbReference>
<protein>
    <recommendedName>
        <fullName evidence="4">Mitochondrial zinc maintenance protein 1, mitochondrial</fullName>
    </recommendedName>
</protein>
<evidence type="ECO:0000256" key="8">
    <source>
        <dbReference type="ARBA" id="ARBA00025268"/>
    </source>
</evidence>
<evidence type="ECO:0000256" key="4">
    <source>
        <dbReference type="ARBA" id="ARBA00015108"/>
    </source>
</evidence>
<dbReference type="InterPro" id="IPR045298">
    <property type="entry name" value="Complex1_LYR_LYRM7"/>
</dbReference>
<dbReference type="EMBL" id="PDNA01000088">
    <property type="protein sequence ID" value="PGH14934.1"/>
    <property type="molecule type" value="Genomic_DNA"/>
</dbReference>
<evidence type="ECO:0000256" key="3">
    <source>
        <dbReference type="ARBA" id="ARBA00011589"/>
    </source>
</evidence>
<dbReference type="PANTHER" id="PTHR46749">
    <property type="entry name" value="COMPLEX III ASSEMBLY FACTOR LYRM7"/>
    <property type="match status" value="1"/>
</dbReference>
<dbReference type="GO" id="GO:0005759">
    <property type="term" value="C:mitochondrial matrix"/>
    <property type="evidence" value="ECO:0007669"/>
    <property type="project" value="UniProtKB-SubCell"/>
</dbReference>
<evidence type="ECO:0000313" key="9">
    <source>
        <dbReference type="EMBL" id="PGH14934.1"/>
    </source>
</evidence>
<evidence type="ECO:0000256" key="7">
    <source>
        <dbReference type="ARBA" id="ARBA00023186"/>
    </source>
</evidence>
<keyword evidence="5" id="KW-0809">Transit peptide</keyword>
<evidence type="ECO:0000256" key="6">
    <source>
        <dbReference type="ARBA" id="ARBA00023128"/>
    </source>
</evidence>
<proteinExistence type="inferred from homology"/>
<dbReference type="OrthoDB" id="529194at2759"/>
<dbReference type="GO" id="GO:0034551">
    <property type="term" value="P:mitochondrial respiratory chain complex III assembly"/>
    <property type="evidence" value="ECO:0007669"/>
    <property type="project" value="InterPro"/>
</dbReference>
<dbReference type="InterPro" id="IPR050435">
    <property type="entry name" value="MZM1/LYRM7"/>
</dbReference>
<keyword evidence="10" id="KW-1185">Reference proteome</keyword>
<dbReference type="STRING" id="1447883.A0A2B7XT44"/>
<organism evidence="9 10">
    <name type="scientific">Polytolypa hystricis (strain UAMH7299)</name>
    <dbReference type="NCBI Taxonomy" id="1447883"/>
    <lineage>
        <taxon>Eukaryota</taxon>
        <taxon>Fungi</taxon>
        <taxon>Dikarya</taxon>
        <taxon>Ascomycota</taxon>
        <taxon>Pezizomycotina</taxon>
        <taxon>Eurotiomycetes</taxon>
        <taxon>Eurotiomycetidae</taxon>
        <taxon>Onygenales</taxon>
        <taxon>Onygenales incertae sedis</taxon>
        <taxon>Polytolypa</taxon>
    </lineage>
</organism>
<evidence type="ECO:0000313" key="10">
    <source>
        <dbReference type="Proteomes" id="UP000224634"/>
    </source>
</evidence>
<gene>
    <name evidence="9" type="ORF">AJ80_05747</name>
</gene>
<keyword evidence="7" id="KW-0143">Chaperone</keyword>
<keyword evidence="6" id="KW-0496">Mitochondrion</keyword>
<dbReference type="PANTHER" id="PTHR46749:SF1">
    <property type="entry name" value="COMPLEX III ASSEMBLY FACTOR LYRM7"/>
    <property type="match status" value="1"/>
</dbReference>
<reference evidence="9 10" key="1">
    <citation type="submission" date="2017-10" db="EMBL/GenBank/DDBJ databases">
        <title>Comparative genomics in systemic dimorphic fungi from Ajellomycetaceae.</title>
        <authorList>
            <person name="Munoz J.F."/>
            <person name="Mcewen J.G."/>
            <person name="Clay O.K."/>
            <person name="Cuomo C.A."/>
        </authorList>
    </citation>
    <scope>NUCLEOTIDE SEQUENCE [LARGE SCALE GENOMIC DNA]</scope>
    <source>
        <strain evidence="9 10">UAMH7299</strain>
    </source>
</reference>
<comment type="function">
    <text evidence="8">Assembly factor required for Rieske Fe-S protein RIP1 incorporation into the cytochrome b-c1 (CIII) complex. Functions as a chaperone, binding to this subunit within the mitochondrial matrix and stabilizing it prior to its translocation and insertion into the late CIII dimeric intermediate within the mitochondrial inner membrane. Modulates the mitochondrial matrix zinc pool.</text>
</comment>
<accession>A0A2B7XT44</accession>
<dbReference type="GO" id="GO:0044183">
    <property type="term" value="F:protein folding chaperone"/>
    <property type="evidence" value="ECO:0007669"/>
    <property type="project" value="TreeGrafter"/>
</dbReference>
<comment type="subunit">
    <text evidence="3">Interacts with RIP1.</text>
</comment>